<evidence type="ECO:0000256" key="3">
    <source>
        <dbReference type="ARBA" id="ARBA00022806"/>
    </source>
</evidence>
<dbReference type="GO" id="GO:0005524">
    <property type="term" value="F:ATP binding"/>
    <property type="evidence" value="ECO:0007669"/>
    <property type="project" value="UniProtKB-KW"/>
</dbReference>
<dbReference type="AlphaFoldDB" id="A0A7M2GU59"/>
<dbReference type="GeneID" id="98403168"/>
<name>A0A7M2GU59_9BURK</name>
<dbReference type="InterPro" id="IPR011545">
    <property type="entry name" value="DEAD/DEAH_box_helicase_dom"/>
</dbReference>
<dbReference type="PROSITE" id="PS51192">
    <property type="entry name" value="HELICASE_ATP_BIND_1"/>
    <property type="match status" value="1"/>
</dbReference>
<dbReference type="Pfam" id="PF00271">
    <property type="entry name" value="Helicase_C"/>
    <property type="match status" value="1"/>
</dbReference>
<evidence type="ECO:0000259" key="6">
    <source>
        <dbReference type="PROSITE" id="PS51194"/>
    </source>
</evidence>
<feature type="domain" description="Helicase ATP-binding" evidence="5">
    <location>
        <begin position="241"/>
        <end position="421"/>
    </location>
</feature>
<keyword evidence="2" id="KW-0378">Hydrolase</keyword>
<dbReference type="RefSeq" id="WP_170302042.1">
    <property type="nucleotide sequence ID" value="NZ_CP062803.1"/>
</dbReference>
<dbReference type="Proteomes" id="UP000397656">
    <property type="component" value="Chromosome 1"/>
</dbReference>
<dbReference type="GO" id="GO:0003676">
    <property type="term" value="F:nucleic acid binding"/>
    <property type="evidence" value="ECO:0007669"/>
    <property type="project" value="InterPro"/>
</dbReference>
<dbReference type="GO" id="GO:0016787">
    <property type="term" value="F:hydrolase activity"/>
    <property type="evidence" value="ECO:0007669"/>
    <property type="project" value="UniProtKB-KW"/>
</dbReference>
<dbReference type="Pfam" id="PF00270">
    <property type="entry name" value="DEAD"/>
    <property type="match status" value="1"/>
</dbReference>
<protein>
    <submittedName>
        <fullName evidence="7">DEAD/DEAH box helicase</fullName>
    </submittedName>
</protein>
<dbReference type="InterPro" id="IPR001650">
    <property type="entry name" value="Helicase_C-like"/>
</dbReference>
<dbReference type="SUPFAM" id="SSF52540">
    <property type="entry name" value="P-loop containing nucleoside triphosphate hydrolases"/>
    <property type="match status" value="1"/>
</dbReference>
<dbReference type="EMBL" id="CP062803">
    <property type="protein sequence ID" value="QOT76336.1"/>
    <property type="molecule type" value="Genomic_DNA"/>
</dbReference>
<dbReference type="InterPro" id="IPR014001">
    <property type="entry name" value="Helicase_ATP-bd"/>
</dbReference>
<sequence>MYEYSVPEAEHIRIPPGTKPSDLLLLTVGILGDEAANLCNQYLERGTLYTRISVADRQGLQFAASFFYAYVESKFDSEIDDELLTLAAASFYLGETPGSTLVISRMLDSRQLDNSGSLAAVVRRVLSERWRDWMPEAGDRFATAIGFVLRSAGIFLSTEGVDERLVLRHCAALRKEVYARGSAHELAYADLLVAIVLRKLANSSRRTLPAYSRLDEEQWAHVLRKKNFVGELWPAQHLLGQEGLYAGASAVIQMPTSAGKSRAIELIIRSAFISRRAKAAVVVAPFRALCQEISNSLRAAFTGEMVSVSELTDVLQQDFRDVLGGLFGNPFGYSSSVLVVTPEKLLYVLRQQPELADAIGLVVYDEGHQFDSGSRGATYELLLTTLKQLIPQHAQVVLISAVIANGRAVADWLIGKHARVVAGNSLVPMLRSVVFASWRRALGTLEFDVLGGPNDPPYFVPRVIEPIRLTKFKRERLDRDFPKKDDPLSIALYLGLKLAAQGSVAIFCGLKGSVSTLVKMAADCYRRDLPYASPAQFADPAELGKLVTLHTKHFGVDSFASGAARLGMLMHHGNIPQGIRTCVEHAMREELIPLVICTSTLAQGVNLPLRYLVVPTTLQAGERIKVRDFQNLMGRTGRAGMHIEGSVIFADPRLYDGRAGSDGWKWRGVQHLLDAENMEPSGSSLFELLEPIVNDDRTMKICDTSVIIGALVEGKTQAFDLVTEIISRAPGLGMTTSAKRQVDLKWRLVTAVASFLQANRGEKSFDDFMLTVTTLAQSTLAYALGNVGQRISLIGLFNIIAEEVDNRVPDSEAQHRNSRTLLSIGVLEGIYTWCQNNFEKVVISSRDSESALLDTIWPLLDTIGDSEIFARCIRRERLLLIAQLWISGASYRHTEEAIHQEKIAKQHGEQSRKFTTDDVVELCDNCFGYEFSLYFTALVTYFETANEELVVERLKLLQSELKYGLPDRLSIAIHEAGFTDRMLAQDLKPICAGIPATKGDVLEHARNSPQQFDTVLAAYPSYFSSVLQSLR</sequence>
<proteinExistence type="predicted"/>
<keyword evidence="4" id="KW-0067">ATP-binding</keyword>
<keyword evidence="1" id="KW-0547">Nucleotide-binding</keyword>
<dbReference type="Gene3D" id="3.40.50.300">
    <property type="entry name" value="P-loop containing nucleotide triphosphate hydrolases"/>
    <property type="match status" value="2"/>
</dbReference>
<dbReference type="GO" id="GO:0004386">
    <property type="term" value="F:helicase activity"/>
    <property type="evidence" value="ECO:0007669"/>
    <property type="project" value="UniProtKB-KW"/>
</dbReference>
<dbReference type="SMART" id="SM00490">
    <property type="entry name" value="HELICc"/>
    <property type="match status" value="1"/>
</dbReference>
<keyword evidence="3 7" id="KW-0347">Helicase</keyword>
<accession>A0A7M2GU59</accession>
<reference evidence="7 8" key="1">
    <citation type="submission" date="2020-10" db="EMBL/GenBank/DDBJ databases">
        <title>Complete genome sequence of Cupriavidus basilensis CCUG 49340T.</title>
        <authorList>
            <person name="Salva-Serra F."/>
            <person name="Donoso R.A."/>
            <person name="Cho K.H."/>
            <person name="Yoo J.A."/>
            <person name="Lee K."/>
            <person name="Yoon S.-H."/>
            <person name="Perez-Pantoja D."/>
            <person name="Moore E.R.B."/>
        </authorList>
    </citation>
    <scope>NUCLEOTIDE SEQUENCE [LARGE SCALE GENOMIC DNA]</scope>
    <source>
        <strain evidence="8">CCUG 49340</strain>
    </source>
</reference>
<evidence type="ECO:0000313" key="8">
    <source>
        <dbReference type="Proteomes" id="UP000397656"/>
    </source>
</evidence>
<dbReference type="PANTHER" id="PTHR47961">
    <property type="entry name" value="DNA POLYMERASE THETA, PUTATIVE (AFU_ORTHOLOGUE AFUA_1G05260)-RELATED"/>
    <property type="match status" value="1"/>
</dbReference>
<dbReference type="SMART" id="SM00487">
    <property type="entry name" value="DEXDc"/>
    <property type="match status" value="1"/>
</dbReference>
<organism evidence="7 8">
    <name type="scientific">Cupriavidus basilensis</name>
    <dbReference type="NCBI Taxonomy" id="68895"/>
    <lineage>
        <taxon>Bacteria</taxon>
        <taxon>Pseudomonadati</taxon>
        <taxon>Pseudomonadota</taxon>
        <taxon>Betaproteobacteria</taxon>
        <taxon>Burkholderiales</taxon>
        <taxon>Burkholderiaceae</taxon>
        <taxon>Cupriavidus</taxon>
    </lineage>
</organism>
<evidence type="ECO:0000259" key="5">
    <source>
        <dbReference type="PROSITE" id="PS51192"/>
    </source>
</evidence>
<dbReference type="InterPro" id="IPR050474">
    <property type="entry name" value="Hel308_SKI2-like"/>
</dbReference>
<dbReference type="PROSITE" id="PS51194">
    <property type="entry name" value="HELICASE_CTER"/>
    <property type="match status" value="1"/>
</dbReference>
<dbReference type="InterPro" id="IPR027417">
    <property type="entry name" value="P-loop_NTPase"/>
</dbReference>
<evidence type="ECO:0000256" key="2">
    <source>
        <dbReference type="ARBA" id="ARBA00022801"/>
    </source>
</evidence>
<evidence type="ECO:0000256" key="4">
    <source>
        <dbReference type="ARBA" id="ARBA00022840"/>
    </source>
</evidence>
<feature type="domain" description="Helicase C-terminal" evidence="6">
    <location>
        <begin position="516"/>
        <end position="693"/>
    </location>
</feature>
<gene>
    <name evidence="7" type="ORF">F7R26_019775</name>
</gene>
<evidence type="ECO:0000313" key="7">
    <source>
        <dbReference type="EMBL" id="QOT76336.1"/>
    </source>
</evidence>
<evidence type="ECO:0000256" key="1">
    <source>
        <dbReference type="ARBA" id="ARBA00022741"/>
    </source>
</evidence>
<dbReference type="PANTHER" id="PTHR47961:SF1">
    <property type="entry name" value="ATP-DEPENDENT HELICASE MJ1401-RELATED"/>
    <property type="match status" value="1"/>
</dbReference>